<keyword evidence="6" id="KW-1185">Reference proteome</keyword>
<keyword evidence="2" id="KW-0472">Membrane</keyword>
<evidence type="ECO:0000313" key="5">
    <source>
        <dbReference type="Proteomes" id="UP000197050"/>
    </source>
</evidence>
<evidence type="ECO:0000313" key="6">
    <source>
        <dbReference type="Proteomes" id="UP001272940"/>
    </source>
</evidence>
<reference evidence="3" key="2">
    <citation type="submission" date="2017-12" db="EMBL/GenBank/DDBJ databases">
        <title>FDA dAtabase for Regulatory Grade micrObial Sequences (FDA-ARGOS): Supporting development and validation of Infectious Disease Dx tests.</title>
        <authorList>
            <person name="Campos J."/>
            <person name="Goldberg B."/>
            <person name="Tallon L."/>
            <person name="Sadzewicz L."/>
            <person name="Sengamalay N."/>
            <person name="Ott S."/>
            <person name="Godinez A."/>
            <person name="Nagaraj S."/>
            <person name="Vavikolanu K."/>
            <person name="Vyas G."/>
            <person name="Nadendla S."/>
            <person name="Aluvathingal J."/>
            <person name="Geyer C."/>
            <person name="Nandy P."/>
            <person name="Hobson J."/>
            <person name="Sichtig H."/>
        </authorList>
    </citation>
    <scope>NUCLEOTIDE SEQUENCE</scope>
    <source>
        <strain evidence="3">FDAARGOS_289</strain>
    </source>
</reference>
<gene>
    <name evidence="3" type="ORF">CEP68_03600</name>
    <name evidence="4" type="ORF">NJD11_00080</name>
</gene>
<proteinExistence type="predicted"/>
<reference evidence="5" key="1">
    <citation type="submission" date="2017-06" db="EMBL/GenBank/DDBJ databases">
        <title>FDA dAtabase for Regulatory Grade micrObial Sequences (FDA-ARGOS): Supporting development and validation of Infectious Disease Dx tests.</title>
        <authorList>
            <person name="Minogue T."/>
            <person name="Wolcott M."/>
            <person name="Wasieloski L."/>
            <person name="Aguilar W."/>
            <person name="Moore D."/>
            <person name="Tallon L."/>
            <person name="Sadzewicz L."/>
            <person name="Sengamalay N."/>
            <person name="Ott S."/>
            <person name="Godinez A."/>
            <person name="Nagaraj S."/>
            <person name="Nadendla S."/>
            <person name="Geyer C."/>
            <person name="Sichtig H."/>
        </authorList>
    </citation>
    <scope>NUCLEOTIDE SEQUENCE [LARGE SCALE GENOMIC DNA]</scope>
    <source>
        <strain evidence="5">FDAARGOS_289</strain>
    </source>
</reference>
<feature type="compositionally biased region" description="Low complexity" evidence="1">
    <location>
        <begin position="124"/>
        <end position="138"/>
    </location>
</feature>
<dbReference type="Proteomes" id="UP000197050">
    <property type="component" value="Chromosome"/>
</dbReference>
<keyword evidence="3" id="KW-0132">Cell division</keyword>
<feature type="transmembrane region" description="Helical" evidence="2">
    <location>
        <begin position="27"/>
        <end position="46"/>
    </location>
</feature>
<feature type="region of interest" description="Disordered" evidence="1">
    <location>
        <begin position="124"/>
        <end position="149"/>
    </location>
</feature>
<evidence type="ECO:0000256" key="2">
    <source>
        <dbReference type="SAM" id="Phobius"/>
    </source>
</evidence>
<keyword evidence="3" id="KW-0131">Cell cycle</keyword>
<dbReference type="RefSeq" id="WP_066626455.1">
    <property type="nucleotide sequence ID" value="NZ_CP022048.2"/>
</dbReference>
<keyword evidence="2" id="KW-0812">Transmembrane</keyword>
<keyword evidence="2" id="KW-1133">Transmembrane helix</keyword>
<name>A0A1Z3U5T9_BREVE</name>
<evidence type="ECO:0000313" key="3">
    <source>
        <dbReference type="EMBL" id="ASE38657.1"/>
    </source>
</evidence>
<evidence type="ECO:0000313" key="4">
    <source>
        <dbReference type="EMBL" id="MDX2333336.1"/>
    </source>
</evidence>
<organism evidence="3 5">
    <name type="scientific">Brevundimonas vesicularis</name>
    <name type="common">Pseudomonas vesicularis</name>
    <dbReference type="NCBI Taxonomy" id="41276"/>
    <lineage>
        <taxon>Bacteria</taxon>
        <taxon>Pseudomonadati</taxon>
        <taxon>Pseudomonadota</taxon>
        <taxon>Alphaproteobacteria</taxon>
        <taxon>Caulobacterales</taxon>
        <taxon>Caulobacteraceae</taxon>
        <taxon>Brevundimonas</taxon>
    </lineage>
</organism>
<evidence type="ECO:0000256" key="1">
    <source>
        <dbReference type="SAM" id="MobiDB-lite"/>
    </source>
</evidence>
<accession>A0A1Z3U5T9</accession>
<dbReference type="AlphaFoldDB" id="A0A1Z3U5T9"/>
<dbReference type="EMBL" id="JAMYEC010000001">
    <property type="protein sequence ID" value="MDX2333336.1"/>
    <property type="molecule type" value="Genomic_DNA"/>
</dbReference>
<sequence>MTTAPFFTYSRTALQRLFDWKVRGVRWVEIIGVALVAIMIVSVYAAKAAAARESSRIAQIEQDIRENGQRVRLLRAEVARLEQPARLESLSRQIGMAPVAVARQAKEGQLTALKPVPAQSAASAPAAAPAPAAVADDALVPTPSPEPAQ</sequence>
<dbReference type="KEGG" id="bvc:CEP68_03600"/>
<dbReference type="EMBL" id="CP022048">
    <property type="protein sequence ID" value="ASE38657.1"/>
    <property type="molecule type" value="Genomic_DNA"/>
</dbReference>
<reference evidence="4" key="3">
    <citation type="submission" date="2022-06" db="EMBL/GenBank/DDBJ databases">
        <authorList>
            <person name="Hesketh-Best P.J."/>
            <person name="Koch M.J."/>
        </authorList>
    </citation>
    <scope>NUCLEOTIDE SEQUENCE</scope>
    <source>
        <strain evidence="4">PC206-O</strain>
    </source>
</reference>
<dbReference type="GeneID" id="34013792"/>
<protein>
    <submittedName>
        <fullName evidence="3">Cell division protein</fullName>
    </submittedName>
</protein>
<reference evidence="4 6" key="4">
    <citation type="journal article" date="2023" name="FEMS Microbes">
        <title>Whole genomes of deep-sea sponge-associated bacteria exhibit high novel natural product potential.</title>
        <authorList>
            <person name="Hesketh-Best P.J."/>
            <person name="January G.G."/>
            <person name="Koch M.J."/>
            <person name="Warburton P.J."/>
            <person name="Howell K.L."/>
            <person name="Upton M."/>
        </authorList>
    </citation>
    <scope>NUCLEOTIDE SEQUENCE [LARGE SCALE GENOMIC DNA]</scope>
    <source>
        <strain evidence="4 6">PC206-O</strain>
    </source>
</reference>
<dbReference type="GO" id="GO:0051301">
    <property type="term" value="P:cell division"/>
    <property type="evidence" value="ECO:0007669"/>
    <property type="project" value="UniProtKB-KW"/>
</dbReference>
<dbReference type="Proteomes" id="UP001272940">
    <property type="component" value="Unassembled WGS sequence"/>
</dbReference>